<feature type="transmembrane region" description="Helical" evidence="8">
    <location>
        <begin position="54"/>
        <end position="75"/>
    </location>
</feature>
<dbReference type="Gene3D" id="1.20.120.1780">
    <property type="entry name" value="UbiA prenyltransferase"/>
    <property type="match status" value="1"/>
</dbReference>
<dbReference type="FunFam" id="1.10.357.140:FF:000008">
    <property type="entry name" value="4-hydroxybenzoate octaprenyltransferase"/>
    <property type="match status" value="1"/>
</dbReference>
<dbReference type="InterPro" id="IPR006371">
    <property type="entry name" value="Polyprenyltransferase_UbiA-li"/>
</dbReference>
<dbReference type="GO" id="GO:0005886">
    <property type="term" value="C:plasma membrane"/>
    <property type="evidence" value="ECO:0007669"/>
    <property type="project" value="TreeGrafter"/>
</dbReference>
<feature type="transmembrane region" description="Helical" evidence="8">
    <location>
        <begin position="31"/>
        <end position="48"/>
    </location>
</feature>
<dbReference type="InterPro" id="IPR044878">
    <property type="entry name" value="UbiA_sf"/>
</dbReference>
<evidence type="ECO:0000256" key="2">
    <source>
        <dbReference type="ARBA" id="ARBA00004141"/>
    </source>
</evidence>
<gene>
    <name evidence="9" type="primary">ubiA</name>
    <name evidence="9" type="ORF">KDA27_13540</name>
</gene>
<evidence type="ECO:0000313" key="9">
    <source>
        <dbReference type="EMBL" id="MCA9756821.1"/>
    </source>
</evidence>
<feature type="transmembrane region" description="Helical" evidence="8">
    <location>
        <begin position="243"/>
        <end position="260"/>
    </location>
</feature>
<sequence>MTETISPPASASGGIRDLAAMGSFIKISHTLFSLPLVFAGLFVGAGGWPDLRTLVLALVAAAGARTSAMALNRIIDRKIDAQNARTRVRELPSGRLSLSRAWAVTVFGGALYLAAAWALGPFILAISPIPLVVFVAYPYLKRFTPLCHFGVGIALGLSPWAGWLAVRQTWSGSAEILPLAVFGVLWVAGFDIIYATLDRDFDRAHGVHSIPARLGNRGAIRVSGWVHVLAWLSLALLWVTSGWTAWALVPLGAVAVTLFMEHRMAENVELAFFNLNIVVGFVVLAFVSIGVFWP</sequence>
<feature type="transmembrane region" description="Helical" evidence="8">
    <location>
        <begin position="218"/>
        <end position="237"/>
    </location>
</feature>
<comment type="similarity">
    <text evidence="3">Belongs to the UbiA prenyltransferase family.</text>
</comment>
<protein>
    <submittedName>
        <fullName evidence="9">4-hydroxybenzoate polyprenyltransferase</fullName>
    </submittedName>
</protein>
<evidence type="ECO:0000256" key="3">
    <source>
        <dbReference type="ARBA" id="ARBA00005985"/>
    </source>
</evidence>
<feature type="transmembrane region" description="Helical" evidence="8">
    <location>
        <begin position="176"/>
        <end position="197"/>
    </location>
</feature>
<dbReference type="GO" id="GO:0006744">
    <property type="term" value="P:ubiquinone biosynthetic process"/>
    <property type="evidence" value="ECO:0007669"/>
    <property type="project" value="TreeGrafter"/>
</dbReference>
<evidence type="ECO:0000256" key="4">
    <source>
        <dbReference type="ARBA" id="ARBA00022679"/>
    </source>
</evidence>
<comment type="subcellular location">
    <subcellularLocation>
        <location evidence="2">Membrane</location>
        <topology evidence="2">Multi-pass membrane protein</topology>
    </subcellularLocation>
</comment>
<reference evidence="9" key="1">
    <citation type="submission" date="2020-04" db="EMBL/GenBank/DDBJ databases">
        <authorList>
            <person name="Zhang T."/>
        </authorList>
    </citation>
    <scope>NUCLEOTIDE SEQUENCE</scope>
    <source>
        <strain evidence="9">HKST-UBA02</strain>
    </source>
</reference>
<dbReference type="EMBL" id="JAGQHS010000068">
    <property type="protein sequence ID" value="MCA9756821.1"/>
    <property type="molecule type" value="Genomic_DNA"/>
</dbReference>
<dbReference type="NCBIfam" id="TIGR01475">
    <property type="entry name" value="ubiA_other"/>
    <property type="match status" value="1"/>
</dbReference>
<reference evidence="9" key="2">
    <citation type="journal article" date="2021" name="Microbiome">
        <title>Successional dynamics and alternative stable states in a saline activated sludge microbial community over 9 years.</title>
        <authorList>
            <person name="Wang Y."/>
            <person name="Ye J."/>
            <person name="Ju F."/>
            <person name="Liu L."/>
            <person name="Boyd J.A."/>
            <person name="Deng Y."/>
            <person name="Parks D.H."/>
            <person name="Jiang X."/>
            <person name="Yin X."/>
            <person name="Woodcroft B.J."/>
            <person name="Tyson G.W."/>
            <person name="Hugenholtz P."/>
            <person name="Polz M.F."/>
            <person name="Zhang T."/>
        </authorList>
    </citation>
    <scope>NUCLEOTIDE SEQUENCE</scope>
    <source>
        <strain evidence="9">HKST-UBA02</strain>
    </source>
</reference>
<keyword evidence="5 8" id="KW-0812">Transmembrane</keyword>
<dbReference type="Gene3D" id="1.10.357.140">
    <property type="entry name" value="UbiA prenyltransferase"/>
    <property type="match status" value="1"/>
</dbReference>
<accession>A0A956ND55</accession>
<keyword evidence="7 8" id="KW-0472">Membrane</keyword>
<keyword evidence="6 8" id="KW-1133">Transmembrane helix</keyword>
<dbReference type="AlphaFoldDB" id="A0A956ND55"/>
<evidence type="ECO:0000256" key="6">
    <source>
        <dbReference type="ARBA" id="ARBA00022989"/>
    </source>
</evidence>
<feature type="transmembrane region" description="Helical" evidence="8">
    <location>
        <begin position="121"/>
        <end position="139"/>
    </location>
</feature>
<feature type="transmembrane region" description="Helical" evidence="8">
    <location>
        <begin position="96"/>
        <end position="115"/>
    </location>
</feature>
<dbReference type="Proteomes" id="UP000739538">
    <property type="component" value="Unassembled WGS sequence"/>
</dbReference>
<dbReference type="GO" id="GO:0016765">
    <property type="term" value="F:transferase activity, transferring alkyl or aryl (other than methyl) groups"/>
    <property type="evidence" value="ECO:0007669"/>
    <property type="project" value="InterPro"/>
</dbReference>
<name>A0A956ND55_UNCEI</name>
<evidence type="ECO:0000256" key="8">
    <source>
        <dbReference type="SAM" id="Phobius"/>
    </source>
</evidence>
<comment type="caution">
    <text evidence="9">The sequence shown here is derived from an EMBL/GenBank/DDBJ whole genome shotgun (WGS) entry which is preliminary data.</text>
</comment>
<evidence type="ECO:0000256" key="5">
    <source>
        <dbReference type="ARBA" id="ARBA00022692"/>
    </source>
</evidence>
<evidence type="ECO:0000256" key="1">
    <source>
        <dbReference type="ARBA" id="ARBA00001946"/>
    </source>
</evidence>
<organism evidence="9 10">
    <name type="scientific">Eiseniibacteriota bacterium</name>
    <dbReference type="NCBI Taxonomy" id="2212470"/>
    <lineage>
        <taxon>Bacteria</taxon>
        <taxon>Candidatus Eiseniibacteriota</taxon>
    </lineage>
</organism>
<dbReference type="Pfam" id="PF01040">
    <property type="entry name" value="UbiA"/>
    <property type="match status" value="1"/>
</dbReference>
<dbReference type="PANTHER" id="PTHR11048">
    <property type="entry name" value="PRENYLTRANSFERASES"/>
    <property type="match status" value="1"/>
</dbReference>
<dbReference type="InterPro" id="IPR039653">
    <property type="entry name" value="Prenyltransferase"/>
</dbReference>
<proteinExistence type="inferred from homology"/>
<feature type="transmembrane region" description="Helical" evidence="8">
    <location>
        <begin position="146"/>
        <end position="164"/>
    </location>
</feature>
<feature type="transmembrane region" description="Helical" evidence="8">
    <location>
        <begin position="272"/>
        <end position="293"/>
    </location>
</feature>
<evidence type="ECO:0000256" key="7">
    <source>
        <dbReference type="ARBA" id="ARBA00023136"/>
    </source>
</evidence>
<dbReference type="PANTHER" id="PTHR11048:SF28">
    <property type="entry name" value="4-HYDROXYBENZOATE POLYPRENYLTRANSFERASE, MITOCHONDRIAL"/>
    <property type="match status" value="1"/>
</dbReference>
<keyword evidence="4" id="KW-0808">Transferase</keyword>
<dbReference type="InterPro" id="IPR000537">
    <property type="entry name" value="UbiA_prenyltransferase"/>
</dbReference>
<comment type="cofactor">
    <cofactor evidence="1">
        <name>Mg(2+)</name>
        <dbReference type="ChEBI" id="CHEBI:18420"/>
    </cofactor>
</comment>
<evidence type="ECO:0000313" key="10">
    <source>
        <dbReference type="Proteomes" id="UP000739538"/>
    </source>
</evidence>
<dbReference type="CDD" id="cd13959">
    <property type="entry name" value="PT_UbiA_COQ2"/>
    <property type="match status" value="1"/>
</dbReference>